<evidence type="ECO:0000313" key="7">
    <source>
        <dbReference type="Proteomes" id="UP000033103"/>
    </source>
</evidence>
<feature type="transmembrane region" description="Helical" evidence="4">
    <location>
        <begin position="71"/>
        <end position="90"/>
    </location>
</feature>
<feature type="transmembrane region" description="Helical" evidence="4">
    <location>
        <begin position="361"/>
        <end position="380"/>
    </location>
</feature>
<dbReference type="AlphaFoldDB" id="A0A0E3ZAN4"/>
<protein>
    <submittedName>
        <fullName evidence="6">MFS transporter</fullName>
    </submittedName>
</protein>
<feature type="transmembrane region" description="Helical" evidence="4">
    <location>
        <begin position="126"/>
        <end position="147"/>
    </location>
</feature>
<dbReference type="RefSeq" id="WP_046329136.1">
    <property type="nucleotide sequence ID" value="NZ_CP011280.1"/>
</dbReference>
<dbReference type="PROSITE" id="PS50850">
    <property type="entry name" value="MFS"/>
    <property type="match status" value="1"/>
</dbReference>
<feature type="transmembrane region" description="Helical" evidence="4">
    <location>
        <begin position="232"/>
        <end position="250"/>
    </location>
</feature>
<organism evidence="6 7">
    <name type="scientific">Sneathia vaginalis</name>
    <dbReference type="NCBI Taxonomy" id="187101"/>
    <lineage>
        <taxon>Bacteria</taxon>
        <taxon>Fusobacteriati</taxon>
        <taxon>Fusobacteriota</taxon>
        <taxon>Fusobacteriia</taxon>
        <taxon>Fusobacteriales</taxon>
        <taxon>Leptotrichiaceae</taxon>
        <taxon>Sneathia</taxon>
    </lineage>
</organism>
<dbReference type="HOGENOM" id="CLU_646834_0_0_0"/>
<dbReference type="KEGG" id="sns:VC03_06060"/>
<evidence type="ECO:0000256" key="3">
    <source>
        <dbReference type="ARBA" id="ARBA00023136"/>
    </source>
</evidence>
<feature type="transmembrane region" description="Helical" evidence="4">
    <location>
        <begin position="392"/>
        <end position="414"/>
    </location>
</feature>
<feature type="transmembrane region" description="Helical" evidence="4">
    <location>
        <begin position="327"/>
        <end position="349"/>
    </location>
</feature>
<keyword evidence="2 4" id="KW-1133">Transmembrane helix</keyword>
<evidence type="ECO:0000259" key="5">
    <source>
        <dbReference type="PROSITE" id="PS50850"/>
    </source>
</evidence>
<feature type="transmembrane region" description="Helical" evidence="4">
    <location>
        <begin position="33"/>
        <end position="51"/>
    </location>
</feature>
<dbReference type="InterPro" id="IPR036259">
    <property type="entry name" value="MFS_trans_sf"/>
</dbReference>
<dbReference type="PATRIC" id="fig|1069640.6.peg.1203"/>
<feature type="transmembrane region" description="Helical" evidence="4">
    <location>
        <begin position="102"/>
        <end position="120"/>
    </location>
</feature>
<dbReference type="InterPro" id="IPR011701">
    <property type="entry name" value="MFS"/>
</dbReference>
<keyword evidence="7" id="KW-1185">Reference proteome</keyword>
<accession>A0A0E3ZAN4</accession>
<dbReference type="InterPro" id="IPR020846">
    <property type="entry name" value="MFS_dom"/>
</dbReference>
<sequence length="422" mass="47510">MGKIILSIVMVIFTGVIIYVLSKKYKLNKNQKIIFWMLVLFWTSISIIRAYRKVYIVDPISMGGLGGSLIIASQVTSAYGLISCIVRLPVFFLTDILQKRKVFIQIAMGIIVVTSFTVFKRPSIEAVYYSSLAMGLGASMLAVFNVMFSETFSESNASVSASILAVAPLLAEFMAAPIQYIGTYGSYKNYNYLWLFSCTIGLISLIISMNMREIENKSQFSREKVRIVLTNKRFLVVCVIGIIISFVKFSTSGPNMIVYARKYLNMPAIMLAYLDTMFATPQLIASVLVGTYFKKKLGIEKTLLLSLGSFLCFYAIILFTNNPYLAFFGYIFNGFGYGGTYISLISIALQYFEQKNRNISMGIFQAFFAFGIFFGDRIYVVLSKSVKEDPKIIFVIVTIITIISMLVVFFKLVVKQGVRNER</sequence>
<dbReference type="GO" id="GO:0022857">
    <property type="term" value="F:transmembrane transporter activity"/>
    <property type="evidence" value="ECO:0007669"/>
    <property type="project" value="InterPro"/>
</dbReference>
<dbReference type="InterPro" id="IPR052528">
    <property type="entry name" value="Sugar_transport-like"/>
</dbReference>
<feature type="transmembrane region" description="Helical" evidence="4">
    <location>
        <begin position="270"/>
        <end position="290"/>
    </location>
</feature>
<feature type="transmembrane region" description="Helical" evidence="4">
    <location>
        <begin position="6"/>
        <end position="21"/>
    </location>
</feature>
<reference evidence="6 7" key="1">
    <citation type="journal article" date="2012" name="BMC Genomics">
        <title>Genomic sequence analysis and characterization of Sneathia amnii sp. nov.</title>
        <authorList>
            <consortium name="Vaginal Microbiome Consortium (additional members)"/>
            <person name="Harwich M.D.Jr."/>
            <person name="Serrano M.G."/>
            <person name="Fettweis J.M."/>
            <person name="Alves J.M."/>
            <person name="Reimers M.A."/>
            <person name="Buck G.A."/>
            <person name="Jefferson K.K."/>
        </authorList>
    </citation>
    <scope>NUCLEOTIDE SEQUENCE [LARGE SCALE GENOMIC DNA]</scope>
    <source>
        <strain evidence="6 7">SN35</strain>
    </source>
</reference>
<dbReference type="Proteomes" id="UP000033103">
    <property type="component" value="Chromosome"/>
</dbReference>
<dbReference type="PANTHER" id="PTHR23526:SF2">
    <property type="entry name" value="MAJOR FACILITATOR SUPERFAMILY (MFS) PROFILE DOMAIN-CONTAINING PROTEIN"/>
    <property type="match status" value="1"/>
</dbReference>
<feature type="domain" description="Major facilitator superfamily (MFS) profile" evidence="5">
    <location>
        <begin position="234"/>
        <end position="422"/>
    </location>
</feature>
<evidence type="ECO:0000313" key="6">
    <source>
        <dbReference type="EMBL" id="AKC96032.1"/>
    </source>
</evidence>
<evidence type="ECO:0000256" key="2">
    <source>
        <dbReference type="ARBA" id="ARBA00022989"/>
    </source>
</evidence>
<feature type="transmembrane region" description="Helical" evidence="4">
    <location>
        <begin position="159"/>
        <end position="180"/>
    </location>
</feature>
<dbReference type="Gene3D" id="1.20.1250.20">
    <property type="entry name" value="MFS general substrate transporter like domains"/>
    <property type="match status" value="1"/>
</dbReference>
<dbReference type="Pfam" id="PF07690">
    <property type="entry name" value="MFS_1"/>
    <property type="match status" value="1"/>
</dbReference>
<dbReference type="STRING" id="187101.VC03_06060"/>
<evidence type="ECO:0000256" key="4">
    <source>
        <dbReference type="SAM" id="Phobius"/>
    </source>
</evidence>
<dbReference type="EMBL" id="CP011280">
    <property type="protein sequence ID" value="AKC96032.1"/>
    <property type="molecule type" value="Genomic_DNA"/>
</dbReference>
<gene>
    <name evidence="6" type="ORF">VC03_06060</name>
</gene>
<name>A0A0E3ZAN4_9FUSO</name>
<dbReference type="PANTHER" id="PTHR23526">
    <property type="entry name" value="INTEGRAL MEMBRANE TRANSPORT PROTEIN-RELATED"/>
    <property type="match status" value="1"/>
</dbReference>
<proteinExistence type="predicted"/>
<feature type="transmembrane region" description="Helical" evidence="4">
    <location>
        <begin position="192"/>
        <end position="211"/>
    </location>
</feature>
<keyword evidence="1 4" id="KW-0812">Transmembrane</keyword>
<feature type="transmembrane region" description="Helical" evidence="4">
    <location>
        <begin position="302"/>
        <end position="321"/>
    </location>
</feature>
<keyword evidence="3 4" id="KW-0472">Membrane</keyword>
<evidence type="ECO:0000256" key="1">
    <source>
        <dbReference type="ARBA" id="ARBA00022692"/>
    </source>
</evidence>
<dbReference type="SUPFAM" id="SSF103473">
    <property type="entry name" value="MFS general substrate transporter"/>
    <property type="match status" value="1"/>
</dbReference>